<keyword evidence="3" id="KW-1185">Reference proteome</keyword>
<sequence>MPFHVRWTENNETRSAHEPTARAALRRAVAAETVGHGDIEVTLPNGTTLTSFELRALAAIEDE</sequence>
<dbReference type="RefSeq" id="WP_378774613.1">
    <property type="nucleotide sequence ID" value="NZ_JBHTMX010000024.1"/>
</dbReference>
<gene>
    <name evidence="2" type="ORF">ACFQ4O_05285</name>
</gene>
<evidence type="ECO:0000256" key="1">
    <source>
        <dbReference type="SAM" id="MobiDB-lite"/>
    </source>
</evidence>
<evidence type="ECO:0000313" key="2">
    <source>
        <dbReference type="EMBL" id="MFD1331408.1"/>
    </source>
</evidence>
<proteinExistence type="predicted"/>
<protein>
    <submittedName>
        <fullName evidence="2">Uncharacterized protein</fullName>
    </submittedName>
</protein>
<feature type="region of interest" description="Disordered" evidence="1">
    <location>
        <begin position="1"/>
        <end position="20"/>
    </location>
</feature>
<evidence type="ECO:0000313" key="3">
    <source>
        <dbReference type="Proteomes" id="UP001597171"/>
    </source>
</evidence>
<reference evidence="3" key="1">
    <citation type="journal article" date="2019" name="Int. J. Syst. Evol. Microbiol.">
        <title>The Global Catalogue of Microorganisms (GCM) 10K type strain sequencing project: providing services to taxonomists for standard genome sequencing and annotation.</title>
        <authorList>
            <consortium name="The Broad Institute Genomics Platform"/>
            <consortium name="The Broad Institute Genome Sequencing Center for Infectious Disease"/>
            <person name="Wu L."/>
            <person name="Ma J."/>
        </authorList>
    </citation>
    <scope>NUCLEOTIDE SEQUENCE [LARGE SCALE GENOMIC DNA]</scope>
    <source>
        <strain evidence="3">CCUG 61696</strain>
    </source>
</reference>
<accession>A0ABW3Z569</accession>
<comment type="caution">
    <text evidence="2">The sequence shown here is derived from an EMBL/GenBank/DDBJ whole genome shotgun (WGS) entry which is preliminary data.</text>
</comment>
<dbReference type="Proteomes" id="UP001597171">
    <property type="component" value="Unassembled WGS sequence"/>
</dbReference>
<name>A0ABW3Z569_9HYPH</name>
<dbReference type="EMBL" id="JBHTMX010000024">
    <property type="protein sequence ID" value="MFD1331408.1"/>
    <property type="molecule type" value="Genomic_DNA"/>
</dbReference>
<organism evidence="2 3">
    <name type="scientific">Methylopila musalis</name>
    <dbReference type="NCBI Taxonomy" id="1134781"/>
    <lineage>
        <taxon>Bacteria</taxon>
        <taxon>Pseudomonadati</taxon>
        <taxon>Pseudomonadota</taxon>
        <taxon>Alphaproteobacteria</taxon>
        <taxon>Hyphomicrobiales</taxon>
        <taxon>Methylopilaceae</taxon>
        <taxon>Methylopila</taxon>
    </lineage>
</organism>